<dbReference type="InterPro" id="IPR000642">
    <property type="entry name" value="Peptidase_M41"/>
</dbReference>
<evidence type="ECO:0000256" key="6">
    <source>
        <dbReference type="ARBA" id="ARBA00022670"/>
    </source>
</evidence>
<evidence type="ECO:0000256" key="14">
    <source>
        <dbReference type="ARBA" id="ARBA00023136"/>
    </source>
</evidence>
<dbReference type="PANTHER" id="PTHR23076">
    <property type="entry name" value="METALLOPROTEASE M41 FTSH"/>
    <property type="match status" value="1"/>
</dbReference>
<accession>A0AA39KLL0</accession>
<keyword evidence="11" id="KW-0067">ATP-binding</keyword>
<evidence type="ECO:0000256" key="13">
    <source>
        <dbReference type="ARBA" id="ARBA00023128"/>
    </source>
</evidence>
<dbReference type="SUPFAM" id="SSF140990">
    <property type="entry name" value="FtsH protease domain-like"/>
    <property type="match status" value="1"/>
</dbReference>
<evidence type="ECO:0000256" key="1">
    <source>
        <dbReference type="ARBA" id="ARBA00001947"/>
    </source>
</evidence>
<evidence type="ECO:0000313" key="18">
    <source>
        <dbReference type="Proteomes" id="UP001168990"/>
    </source>
</evidence>
<comment type="caution">
    <text evidence="17">The sequence shown here is derived from an EMBL/GenBank/DDBJ whole genome shotgun (WGS) entry which is preliminary data.</text>
</comment>
<keyword evidence="15" id="KW-1133">Transmembrane helix</keyword>
<dbReference type="InterPro" id="IPR005936">
    <property type="entry name" value="FtsH"/>
</dbReference>
<dbReference type="HAMAP" id="MF_01458">
    <property type="entry name" value="FtsH"/>
    <property type="match status" value="1"/>
</dbReference>
<evidence type="ECO:0000256" key="11">
    <source>
        <dbReference type="ARBA" id="ARBA00022840"/>
    </source>
</evidence>
<evidence type="ECO:0000256" key="3">
    <source>
        <dbReference type="ARBA" id="ARBA00004370"/>
    </source>
</evidence>
<dbReference type="InterPro" id="IPR003593">
    <property type="entry name" value="AAA+_ATPase"/>
</dbReference>
<feature type="domain" description="AAA+ ATPase" evidence="16">
    <location>
        <begin position="329"/>
        <end position="466"/>
    </location>
</feature>
<dbReference type="GO" id="GO:0016887">
    <property type="term" value="F:ATP hydrolysis activity"/>
    <property type="evidence" value="ECO:0007669"/>
    <property type="project" value="InterPro"/>
</dbReference>
<evidence type="ECO:0000259" key="16">
    <source>
        <dbReference type="SMART" id="SM00382"/>
    </source>
</evidence>
<dbReference type="GO" id="GO:0007005">
    <property type="term" value="P:mitochondrion organization"/>
    <property type="evidence" value="ECO:0007669"/>
    <property type="project" value="TreeGrafter"/>
</dbReference>
<keyword evidence="18" id="KW-1185">Reference proteome</keyword>
<keyword evidence="10" id="KW-0862">Zinc</keyword>
<reference evidence="17" key="2">
    <citation type="submission" date="2023-03" db="EMBL/GenBank/DDBJ databases">
        <authorList>
            <person name="Inwood S.N."/>
            <person name="Skelly J.G."/>
            <person name="Guhlin J."/>
            <person name="Harrop T.W.R."/>
            <person name="Goldson S.G."/>
            <person name="Dearden P.K."/>
        </authorList>
    </citation>
    <scope>NUCLEOTIDE SEQUENCE</scope>
    <source>
        <strain evidence="17">Irish</strain>
        <tissue evidence="17">Whole body</tissue>
    </source>
</reference>
<dbReference type="Gene3D" id="3.40.50.300">
    <property type="entry name" value="P-loop containing nucleotide triphosphate hydrolases"/>
    <property type="match status" value="1"/>
</dbReference>
<evidence type="ECO:0000256" key="2">
    <source>
        <dbReference type="ARBA" id="ARBA00004173"/>
    </source>
</evidence>
<dbReference type="FunFam" id="1.20.58.760:FF:000002">
    <property type="entry name" value="ATP-dependent zinc metalloprotease FtsH"/>
    <property type="match status" value="1"/>
</dbReference>
<evidence type="ECO:0000256" key="8">
    <source>
        <dbReference type="ARBA" id="ARBA00022741"/>
    </source>
</evidence>
<protein>
    <recommendedName>
        <fullName evidence="16">AAA+ ATPase domain-containing protein</fullName>
    </recommendedName>
</protein>
<evidence type="ECO:0000256" key="10">
    <source>
        <dbReference type="ARBA" id="ARBA00022833"/>
    </source>
</evidence>
<dbReference type="InterPro" id="IPR027417">
    <property type="entry name" value="P-loop_NTPase"/>
</dbReference>
<dbReference type="Pfam" id="PF17862">
    <property type="entry name" value="AAA_lid_3"/>
    <property type="match status" value="1"/>
</dbReference>
<dbReference type="SMART" id="SM00382">
    <property type="entry name" value="AAA"/>
    <property type="match status" value="1"/>
</dbReference>
<evidence type="ECO:0000256" key="12">
    <source>
        <dbReference type="ARBA" id="ARBA00023049"/>
    </source>
</evidence>
<keyword evidence="6" id="KW-0645">Protease</keyword>
<dbReference type="InterPro" id="IPR003960">
    <property type="entry name" value="ATPase_AAA_CS"/>
</dbReference>
<keyword evidence="7" id="KW-0479">Metal-binding</keyword>
<dbReference type="GO" id="GO:0046872">
    <property type="term" value="F:metal ion binding"/>
    <property type="evidence" value="ECO:0007669"/>
    <property type="project" value="UniProtKB-KW"/>
</dbReference>
<dbReference type="GO" id="GO:0006515">
    <property type="term" value="P:protein quality control for misfolded or incompletely synthesized proteins"/>
    <property type="evidence" value="ECO:0007669"/>
    <property type="project" value="TreeGrafter"/>
</dbReference>
<dbReference type="Pfam" id="PF01434">
    <property type="entry name" value="Peptidase_M41"/>
    <property type="match status" value="1"/>
</dbReference>
<dbReference type="EMBL" id="JAQQBS010001422">
    <property type="protein sequence ID" value="KAK0166000.1"/>
    <property type="molecule type" value="Genomic_DNA"/>
</dbReference>
<dbReference type="SUPFAM" id="SSF52540">
    <property type="entry name" value="P-loop containing nucleoside triphosphate hydrolases"/>
    <property type="match status" value="1"/>
</dbReference>
<dbReference type="Gene3D" id="1.20.58.760">
    <property type="entry name" value="Peptidase M41"/>
    <property type="match status" value="1"/>
</dbReference>
<dbReference type="PROSITE" id="PS00674">
    <property type="entry name" value="AAA"/>
    <property type="match status" value="1"/>
</dbReference>
<dbReference type="InterPro" id="IPR003959">
    <property type="entry name" value="ATPase_AAA_core"/>
</dbReference>
<comment type="similarity">
    <text evidence="4">In the C-terminal section; belongs to the peptidase M41 family.</text>
</comment>
<organism evidence="17 18">
    <name type="scientific">Microctonus aethiopoides</name>
    <dbReference type="NCBI Taxonomy" id="144406"/>
    <lineage>
        <taxon>Eukaryota</taxon>
        <taxon>Metazoa</taxon>
        <taxon>Ecdysozoa</taxon>
        <taxon>Arthropoda</taxon>
        <taxon>Hexapoda</taxon>
        <taxon>Insecta</taxon>
        <taxon>Pterygota</taxon>
        <taxon>Neoptera</taxon>
        <taxon>Endopterygota</taxon>
        <taxon>Hymenoptera</taxon>
        <taxon>Apocrita</taxon>
        <taxon>Ichneumonoidea</taxon>
        <taxon>Braconidae</taxon>
        <taxon>Euphorinae</taxon>
        <taxon>Microctonus</taxon>
    </lineage>
</organism>
<keyword evidence="13" id="KW-0496">Mitochondrion</keyword>
<keyword evidence="14 15" id="KW-0472">Membrane</keyword>
<dbReference type="GO" id="GO:0005524">
    <property type="term" value="F:ATP binding"/>
    <property type="evidence" value="ECO:0007669"/>
    <property type="project" value="UniProtKB-KW"/>
</dbReference>
<name>A0AA39KLL0_9HYME</name>
<keyword evidence="9" id="KW-0378">Hydrolase</keyword>
<dbReference type="AlphaFoldDB" id="A0AA39KLL0"/>
<dbReference type="FunFam" id="1.10.8.60:FF:000001">
    <property type="entry name" value="ATP-dependent zinc metalloprotease FtsH"/>
    <property type="match status" value="1"/>
</dbReference>
<dbReference type="InterPro" id="IPR041569">
    <property type="entry name" value="AAA_lid_3"/>
</dbReference>
<proteinExistence type="inferred from homology"/>
<feature type="transmembrane region" description="Helical" evidence="15">
    <location>
        <begin position="255"/>
        <end position="277"/>
    </location>
</feature>
<keyword evidence="15" id="KW-0812">Transmembrane</keyword>
<reference evidence="17" key="1">
    <citation type="journal article" date="2023" name="bioRxiv">
        <title>Scaffold-level genome assemblies of two parasitoid biocontrol wasps reveal the parthenogenesis mechanism and an associated novel virus.</title>
        <authorList>
            <person name="Inwood S."/>
            <person name="Skelly J."/>
            <person name="Guhlin J."/>
            <person name="Harrop T."/>
            <person name="Goldson S."/>
            <person name="Dearden P."/>
        </authorList>
    </citation>
    <scope>NUCLEOTIDE SEQUENCE</scope>
    <source>
        <strain evidence="17">Irish</strain>
        <tissue evidence="17">Whole body</tissue>
    </source>
</reference>
<dbReference type="GO" id="GO:0004176">
    <property type="term" value="F:ATP-dependent peptidase activity"/>
    <property type="evidence" value="ECO:0007669"/>
    <property type="project" value="InterPro"/>
</dbReference>
<dbReference type="Gene3D" id="1.10.8.60">
    <property type="match status" value="1"/>
</dbReference>
<dbReference type="InterPro" id="IPR037219">
    <property type="entry name" value="Peptidase_M41-like"/>
</dbReference>
<comment type="subcellular location">
    <subcellularLocation>
        <location evidence="3">Membrane</location>
    </subcellularLocation>
    <subcellularLocation>
        <location evidence="2">Mitochondrion</location>
    </subcellularLocation>
</comment>
<comment type="cofactor">
    <cofactor evidence="1">
        <name>Zn(2+)</name>
        <dbReference type="ChEBI" id="CHEBI:29105"/>
    </cofactor>
</comment>
<evidence type="ECO:0000256" key="9">
    <source>
        <dbReference type="ARBA" id="ARBA00022801"/>
    </source>
</evidence>
<evidence type="ECO:0000256" key="15">
    <source>
        <dbReference type="SAM" id="Phobius"/>
    </source>
</evidence>
<dbReference type="Pfam" id="PF00004">
    <property type="entry name" value="AAA"/>
    <property type="match status" value="1"/>
</dbReference>
<evidence type="ECO:0000256" key="4">
    <source>
        <dbReference type="ARBA" id="ARBA00010044"/>
    </source>
</evidence>
<dbReference type="GO" id="GO:0005743">
    <property type="term" value="C:mitochondrial inner membrane"/>
    <property type="evidence" value="ECO:0007669"/>
    <property type="project" value="TreeGrafter"/>
</dbReference>
<dbReference type="GO" id="GO:0004222">
    <property type="term" value="F:metalloendopeptidase activity"/>
    <property type="evidence" value="ECO:0007669"/>
    <property type="project" value="InterPro"/>
</dbReference>
<dbReference type="CDD" id="cd19501">
    <property type="entry name" value="RecA-like_FtsH"/>
    <property type="match status" value="1"/>
</dbReference>
<evidence type="ECO:0000256" key="7">
    <source>
        <dbReference type="ARBA" id="ARBA00022723"/>
    </source>
</evidence>
<keyword evidence="12" id="KW-0482">Metalloprotease</keyword>
<dbReference type="PANTHER" id="PTHR23076:SF97">
    <property type="entry name" value="ATP-DEPENDENT ZINC METALLOPROTEASE YME1L1"/>
    <property type="match status" value="1"/>
</dbReference>
<keyword evidence="8" id="KW-0547">Nucleotide-binding</keyword>
<comment type="similarity">
    <text evidence="5">In the N-terminal section; belongs to the AAA ATPase family.</text>
</comment>
<sequence length="751" mass="83507">MISIQSHNQVLYHLTQLTAAITPRSTTYSTRIKKRNVHVSRKHENLCQESLVEAAKNCTELSLDNLDIHRLSVRPLTKKRIRGIFNHLNTINRLSRPIDDNNAWKVSYISGANFTENKHGFPCSPLSTPIIVAALGVPANKFHRTNTYLYTSNLSRDILVRGFKTNRNVKAENDRNPTLSGRFRTWIGLSKYNDDKPKLIERADIENIKDILTGEELTSNEKQRVKVAFAEGYIAGNDKKSSGRGFKWMKFIQQLIFTVVGLSLLISLAAGTTGSIFRIQLGSHSAVDPEEIHVTFDDVKGVNEAKQELAEIVEFLKNPEKFSALGGRLPKGVLLVGPPGTGKTLLARAVAGEARVPFFHAAGPEFDEILVGQGARRVRDLFKAAKERAPCVIFIDEIDSVGGKRTTSVIHPYANQTINQLLSEMDGFHQNEGVIVLGATNRRDDLDQALRRPGRFDVEVYVHKPDYKGRKEILELYLTKILAKSLDLDTLARMTTGFTGADIETMVNQAALRAAIEGADYVTMDHLERAREKIQLGPELKGRMPDSEENRITAYHEAGHALVGFYSKESHPLSKVTIIPRGGSLGHTSFVPEKDVFHDTKSKLLARMDASLGGRAAEELIFGPEKVTTGASSDLIMATRIAEAMVKNYGMSEKVGFRASTRSSNDESSLEYSPSTTEVIDAEIKRILQESYERAKTILRVHAKEHKLLAEALLKYETLDVEEVKAILSGKKTETISDKRSPIIDVPTNVM</sequence>
<evidence type="ECO:0000313" key="17">
    <source>
        <dbReference type="EMBL" id="KAK0166000.1"/>
    </source>
</evidence>
<dbReference type="Proteomes" id="UP001168990">
    <property type="component" value="Unassembled WGS sequence"/>
</dbReference>
<dbReference type="FunFam" id="3.40.50.300:FF:000175">
    <property type="entry name" value="ATP-dependent zinc metalloprotease FTSH 4"/>
    <property type="match status" value="1"/>
</dbReference>
<evidence type="ECO:0000256" key="5">
    <source>
        <dbReference type="ARBA" id="ARBA00010550"/>
    </source>
</evidence>
<gene>
    <name evidence="17" type="ORF">PV328_004463</name>
</gene>